<organism evidence="1 2">
    <name type="scientific">Aliarcobacter cryaerophilus</name>
    <dbReference type="NCBI Taxonomy" id="28198"/>
    <lineage>
        <taxon>Bacteria</taxon>
        <taxon>Pseudomonadati</taxon>
        <taxon>Campylobacterota</taxon>
        <taxon>Epsilonproteobacteria</taxon>
        <taxon>Campylobacterales</taxon>
        <taxon>Arcobacteraceae</taxon>
        <taxon>Aliarcobacter</taxon>
    </lineage>
</organism>
<protein>
    <recommendedName>
        <fullName evidence="3">DUF4198 domain-containing protein</fullName>
    </recommendedName>
</protein>
<evidence type="ECO:0000313" key="1">
    <source>
        <dbReference type="EMBL" id="PRN01299.1"/>
    </source>
</evidence>
<comment type="caution">
    <text evidence="1">The sequence shown here is derived from an EMBL/GenBank/DDBJ whole genome shotgun (WGS) entry which is preliminary data.</text>
</comment>
<dbReference type="Proteomes" id="UP000238811">
    <property type="component" value="Unassembled WGS sequence"/>
</dbReference>
<evidence type="ECO:0000313" key="2">
    <source>
        <dbReference type="Proteomes" id="UP000238811"/>
    </source>
</evidence>
<name>A0A2S9TR25_9BACT</name>
<dbReference type="AlphaFoldDB" id="A0A2S9TR25"/>
<evidence type="ECO:0008006" key="3">
    <source>
        <dbReference type="Google" id="ProtNLM"/>
    </source>
</evidence>
<dbReference type="EMBL" id="NXGD01000002">
    <property type="protein sequence ID" value="PRN01299.1"/>
    <property type="molecule type" value="Genomic_DNA"/>
</dbReference>
<gene>
    <name evidence="1" type="ORF">CJ668_02195</name>
</gene>
<sequence length="219" mass="24771">MKKLVYGVLTSAILLSNASAHEIWIEKDKKNEANVFFGEFADGQKEGAKFLDRLKVDTFYPKDIVKNITRKENSIVVGLSKDSDLILVETGEPRLNKNTQVTARKISYAKIGRTNTDTLANFDLVPVEKNSNTFKLLFDNKPMPKTKVIVVSPTKWEKSFYTNEQGEVTISTPWIGTYLLETSFEDNSKGEVDGKPFDKTIHAITYTIKVEQGLPWETK</sequence>
<proteinExistence type="predicted"/>
<accession>A0A2S9TR25</accession>
<reference evidence="1 2" key="1">
    <citation type="submission" date="2017-09" db="EMBL/GenBank/DDBJ databases">
        <title>Reassesment of A. cryaerophilus.</title>
        <authorList>
            <person name="Perez-Cataluna A."/>
            <person name="Collado L."/>
            <person name="Salgado O."/>
            <person name="Lefinanco V."/>
            <person name="Figueras M.J."/>
        </authorList>
    </citation>
    <scope>NUCLEOTIDE SEQUENCE [LARGE SCALE GENOMIC DNA]</scope>
    <source>
        <strain evidence="1 2">LMG 10229</strain>
    </source>
</reference>